<comment type="subcellular location">
    <subcellularLocation>
        <location evidence="1">Nucleus</location>
    </subcellularLocation>
</comment>
<evidence type="ECO:0000256" key="7">
    <source>
        <dbReference type="SAM" id="MobiDB-lite"/>
    </source>
</evidence>
<dbReference type="InterPro" id="IPR035979">
    <property type="entry name" value="RBD_domain_sf"/>
</dbReference>
<gene>
    <name evidence="9" type="ORF">PIB30_013735</name>
</gene>
<dbReference type="PANTHER" id="PTHR48028">
    <property type="entry name" value="GLYCINE-RICH RNA-BINDING PROTEIN RZ1A"/>
    <property type="match status" value="1"/>
</dbReference>
<dbReference type="SMART" id="SM00360">
    <property type="entry name" value="RRM"/>
    <property type="match status" value="1"/>
</dbReference>
<evidence type="ECO:0000256" key="5">
    <source>
        <dbReference type="ARBA" id="ARBA00023242"/>
    </source>
</evidence>
<proteinExistence type="predicted"/>
<dbReference type="SUPFAM" id="SSF54928">
    <property type="entry name" value="RNA-binding domain, RBD"/>
    <property type="match status" value="1"/>
</dbReference>
<dbReference type="InterPro" id="IPR012677">
    <property type="entry name" value="Nucleotide-bd_a/b_plait_sf"/>
</dbReference>
<keyword evidence="2" id="KW-0507">mRNA processing</keyword>
<dbReference type="EMBL" id="JASCZI010241691">
    <property type="protein sequence ID" value="MED6204968.1"/>
    <property type="molecule type" value="Genomic_DNA"/>
</dbReference>
<sequence length="893" mass="102052">MREFERGKHGEVSGLAGRRNKGERDGGFAQGVWRGKYWDSRSYERNHTFSIFVDRLPESISKRELYKAFGKFGFISDIFISRKARQRSQGPFAFIRYVAHGGAMKAVEMMNNKQWGKERLLVTISKYRQRVVTERGRQSESAVNATKRRIAEWDVDQKQRLQRSLLGVCVKPIELRKIMYFLLEEWKGPRAIEVRDVGPYRCLITFSSSEIRDEAVESQLLLSVFDEVRFHWDIFWSLLRRVWIEITGIPIGLWDVKNFTKIAELWGKVIRFDDRAEEAKSFSTTRIQIDSFQWERIHEWVNVTVDDRHFEVFVKDFGSEIYSIQSHPDRVEGDSDWSEEVEGSSLRKAPAEVEEALTSPNSNNSKLIYVEDPIINAINCPLNVGSDKGDENDVNGVSITKGQNEPCLENQRVVESTGFGLGNCCEAQLVLTEDRTAEGMKQTGGPDVGSEVQNWADGSGQAAGSDSTRTCPFPLGFGPCASGQHIHRQCRAPKQTYSQVVRNTLPSEPDENSSNCKSKHCRASVSVELIAGGVENNTVADSKEVDGAQVPDEQRDGGLLTAGVDDNEEGIRWNNVEDEEPSIDSEERSDETLYKLAEKAIRGVADSVETQNNKEDIGFLGDVDWRELTEEGTNDEIHIGETEEGGGEYTLLEAAESKRLWDRTGIFFDSSEEEDVVEKLVNRKLKKKERAELRQRKQSQGRKVPCIQGKTLATRMLRKNCIDFLGVSETKKAEFDNNLIFKVWGGRDGVEWDYIEAVNAAGIESEIQKVDILTEEGNANECVMARGRTLRILADRWYERKACYWKQISKSNFANLMDRNTKFFHGIAKSRKRRKEIEVMKVDGRIYRGKERILNETWRYFRKLYTEDNFLTVKLAAERSMTERLLLVRLWIG</sequence>
<protein>
    <recommendedName>
        <fullName evidence="8">RRM domain-containing protein</fullName>
    </recommendedName>
</protein>
<evidence type="ECO:0000256" key="4">
    <source>
        <dbReference type="ARBA" id="ARBA00023187"/>
    </source>
</evidence>
<dbReference type="Gene3D" id="3.30.70.330">
    <property type="match status" value="1"/>
</dbReference>
<evidence type="ECO:0000256" key="2">
    <source>
        <dbReference type="ARBA" id="ARBA00022664"/>
    </source>
</evidence>
<evidence type="ECO:0000256" key="6">
    <source>
        <dbReference type="PROSITE-ProRule" id="PRU00176"/>
    </source>
</evidence>
<keyword evidence="3 6" id="KW-0694">RNA-binding</keyword>
<comment type="caution">
    <text evidence="9">The sequence shown here is derived from an EMBL/GenBank/DDBJ whole genome shotgun (WGS) entry which is preliminary data.</text>
</comment>
<dbReference type="Pfam" id="PF00076">
    <property type="entry name" value="RRM_1"/>
    <property type="match status" value="1"/>
</dbReference>
<evidence type="ECO:0000256" key="1">
    <source>
        <dbReference type="ARBA" id="ARBA00004123"/>
    </source>
</evidence>
<feature type="compositionally biased region" description="Basic and acidic residues" evidence="7">
    <location>
        <begin position="1"/>
        <end position="11"/>
    </location>
</feature>
<evidence type="ECO:0000313" key="9">
    <source>
        <dbReference type="EMBL" id="MED6204968.1"/>
    </source>
</evidence>
<feature type="region of interest" description="Disordered" evidence="7">
    <location>
        <begin position="1"/>
        <end position="23"/>
    </location>
</feature>
<evidence type="ECO:0000256" key="3">
    <source>
        <dbReference type="ARBA" id="ARBA00022884"/>
    </source>
</evidence>
<feature type="domain" description="RRM" evidence="8">
    <location>
        <begin position="49"/>
        <end position="127"/>
    </location>
</feature>
<dbReference type="PROSITE" id="PS50102">
    <property type="entry name" value="RRM"/>
    <property type="match status" value="1"/>
</dbReference>
<organism evidence="9 10">
    <name type="scientific">Stylosanthes scabra</name>
    <dbReference type="NCBI Taxonomy" id="79078"/>
    <lineage>
        <taxon>Eukaryota</taxon>
        <taxon>Viridiplantae</taxon>
        <taxon>Streptophyta</taxon>
        <taxon>Embryophyta</taxon>
        <taxon>Tracheophyta</taxon>
        <taxon>Spermatophyta</taxon>
        <taxon>Magnoliopsida</taxon>
        <taxon>eudicotyledons</taxon>
        <taxon>Gunneridae</taxon>
        <taxon>Pentapetalae</taxon>
        <taxon>rosids</taxon>
        <taxon>fabids</taxon>
        <taxon>Fabales</taxon>
        <taxon>Fabaceae</taxon>
        <taxon>Papilionoideae</taxon>
        <taxon>50 kb inversion clade</taxon>
        <taxon>dalbergioids sensu lato</taxon>
        <taxon>Dalbergieae</taxon>
        <taxon>Pterocarpus clade</taxon>
        <taxon>Stylosanthes</taxon>
    </lineage>
</organism>
<evidence type="ECO:0000259" key="8">
    <source>
        <dbReference type="PROSITE" id="PS50102"/>
    </source>
</evidence>
<dbReference type="CDD" id="cd00590">
    <property type="entry name" value="RRM_SF"/>
    <property type="match status" value="1"/>
</dbReference>
<evidence type="ECO:0000313" key="10">
    <source>
        <dbReference type="Proteomes" id="UP001341840"/>
    </source>
</evidence>
<dbReference type="Proteomes" id="UP001341840">
    <property type="component" value="Unassembled WGS sequence"/>
</dbReference>
<dbReference type="InterPro" id="IPR051106">
    <property type="entry name" value="RNA-bind/splicing_reg"/>
</dbReference>
<dbReference type="PANTHER" id="PTHR48028:SF4">
    <property type="entry name" value="SC35-LIKE SPLICING FACTOR"/>
    <property type="match status" value="1"/>
</dbReference>
<keyword evidence="10" id="KW-1185">Reference proteome</keyword>
<name>A0ABU6Y8D7_9FABA</name>
<reference evidence="9 10" key="1">
    <citation type="journal article" date="2023" name="Plants (Basel)">
        <title>Bridging the Gap: Combining Genomics and Transcriptomics Approaches to Understand Stylosanthes scabra, an Orphan Legume from the Brazilian Caatinga.</title>
        <authorList>
            <person name="Ferreira-Neto J.R.C."/>
            <person name="da Silva M.D."/>
            <person name="Binneck E."/>
            <person name="de Melo N.F."/>
            <person name="da Silva R.H."/>
            <person name="de Melo A.L.T.M."/>
            <person name="Pandolfi V."/>
            <person name="Bustamante F.O."/>
            <person name="Brasileiro-Vidal A.C."/>
            <person name="Benko-Iseppon A.M."/>
        </authorList>
    </citation>
    <scope>NUCLEOTIDE SEQUENCE [LARGE SCALE GENOMIC DNA]</scope>
    <source>
        <tissue evidence="9">Leaves</tissue>
    </source>
</reference>
<dbReference type="InterPro" id="IPR000504">
    <property type="entry name" value="RRM_dom"/>
</dbReference>
<accession>A0ABU6Y8D7</accession>
<keyword evidence="5" id="KW-0539">Nucleus</keyword>
<keyword evidence="4" id="KW-0508">mRNA splicing</keyword>